<dbReference type="Gene3D" id="3.60.120.10">
    <property type="entry name" value="Anthranilate synthase"/>
    <property type="match status" value="1"/>
</dbReference>
<dbReference type="SUPFAM" id="SSF56322">
    <property type="entry name" value="ADC synthase"/>
    <property type="match status" value="1"/>
</dbReference>
<dbReference type="EMBL" id="MCGO01000044">
    <property type="protein sequence ID" value="ORY38428.1"/>
    <property type="molecule type" value="Genomic_DNA"/>
</dbReference>
<dbReference type="GO" id="GO:0046656">
    <property type="term" value="P:folic acid biosynthetic process"/>
    <property type="evidence" value="ECO:0007669"/>
    <property type="project" value="UniProtKB-KW"/>
</dbReference>
<dbReference type="STRING" id="329046.A0A1Y2BUI2"/>
<evidence type="ECO:0000256" key="6">
    <source>
        <dbReference type="ARBA" id="ARBA00020654"/>
    </source>
</evidence>
<dbReference type="PRINTS" id="PR00099">
    <property type="entry name" value="CPSGATASE"/>
</dbReference>
<comment type="catalytic activity">
    <reaction evidence="1">
        <text>chorismate + L-glutamine = 4-amino-4-deoxychorismate + L-glutamate</text>
        <dbReference type="Rhea" id="RHEA:11672"/>
        <dbReference type="ChEBI" id="CHEBI:29748"/>
        <dbReference type="ChEBI" id="CHEBI:29985"/>
        <dbReference type="ChEBI" id="CHEBI:58359"/>
        <dbReference type="ChEBI" id="CHEBI:58406"/>
        <dbReference type="EC" id="2.6.1.85"/>
    </reaction>
</comment>
<dbReference type="InterPro" id="IPR017926">
    <property type="entry name" value="GATASE"/>
</dbReference>
<dbReference type="InterPro" id="IPR006221">
    <property type="entry name" value="TrpG/PapA_dom"/>
</dbReference>
<dbReference type="InterPro" id="IPR005801">
    <property type="entry name" value="ADC_synthase"/>
</dbReference>
<gene>
    <name evidence="17" type="ORF">BCR33DRAFT_700608</name>
</gene>
<dbReference type="Gene3D" id="3.40.50.880">
    <property type="match status" value="1"/>
</dbReference>
<evidence type="ECO:0000256" key="13">
    <source>
        <dbReference type="SAM" id="MobiDB-lite"/>
    </source>
</evidence>
<evidence type="ECO:0000256" key="7">
    <source>
        <dbReference type="ARBA" id="ARBA00022679"/>
    </source>
</evidence>
<comment type="pathway">
    <text evidence="2">Cofactor biosynthesis; tetrahydrofolate biosynthesis; 4-aminobenzoate from chorismate: step 1/2.</text>
</comment>
<comment type="subunit">
    <text evidence="4">Tetramer of two components I and two components II.</text>
</comment>
<evidence type="ECO:0000256" key="5">
    <source>
        <dbReference type="ARBA" id="ARBA00013139"/>
    </source>
</evidence>
<evidence type="ECO:0000259" key="16">
    <source>
        <dbReference type="Pfam" id="PF04715"/>
    </source>
</evidence>
<dbReference type="InterPro" id="IPR006805">
    <property type="entry name" value="Anth_synth_I_N"/>
</dbReference>
<dbReference type="FunFam" id="3.40.50.880:FF:000003">
    <property type="entry name" value="Anthranilate synthase component II"/>
    <property type="match status" value="1"/>
</dbReference>
<dbReference type="PANTHER" id="PTHR11236">
    <property type="entry name" value="AMINOBENZOATE/ANTHRANILATE SYNTHASE"/>
    <property type="match status" value="1"/>
</dbReference>
<evidence type="ECO:0000256" key="4">
    <source>
        <dbReference type="ARBA" id="ARBA00011743"/>
    </source>
</evidence>
<dbReference type="GO" id="GO:0046820">
    <property type="term" value="F:4-amino-4-deoxychorismate synthase activity"/>
    <property type="evidence" value="ECO:0007669"/>
    <property type="project" value="UniProtKB-EC"/>
</dbReference>
<evidence type="ECO:0000256" key="10">
    <source>
        <dbReference type="ARBA" id="ARBA00031329"/>
    </source>
</evidence>
<dbReference type="InterPro" id="IPR029062">
    <property type="entry name" value="Class_I_gatase-like"/>
</dbReference>
<feature type="domain" description="Glutamine amidotransferase" evidence="14">
    <location>
        <begin position="4"/>
        <end position="198"/>
    </location>
</feature>
<evidence type="ECO:0000256" key="12">
    <source>
        <dbReference type="ARBA" id="ARBA00082672"/>
    </source>
</evidence>
<evidence type="ECO:0000256" key="3">
    <source>
        <dbReference type="ARBA" id="ARBA00005970"/>
    </source>
</evidence>
<organism evidence="17 18">
    <name type="scientific">Rhizoclosmatium globosum</name>
    <dbReference type="NCBI Taxonomy" id="329046"/>
    <lineage>
        <taxon>Eukaryota</taxon>
        <taxon>Fungi</taxon>
        <taxon>Fungi incertae sedis</taxon>
        <taxon>Chytridiomycota</taxon>
        <taxon>Chytridiomycota incertae sedis</taxon>
        <taxon>Chytridiomycetes</taxon>
        <taxon>Chytridiales</taxon>
        <taxon>Chytriomycetaceae</taxon>
        <taxon>Rhizoclosmatium</taxon>
    </lineage>
</organism>
<dbReference type="EC" id="2.6.1.85" evidence="5"/>
<dbReference type="PROSITE" id="PS51273">
    <property type="entry name" value="GATASE_TYPE_1"/>
    <property type="match status" value="1"/>
</dbReference>
<dbReference type="PRINTS" id="PR00097">
    <property type="entry name" value="ANTSNTHASEII"/>
</dbReference>
<protein>
    <recommendedName>
        <fullName evidence="6">Anthranilate synthase component 2</fullName>
        <ecNumber evidence="5">2.6.1.85</ecNumber>
    </recommendedName>
    <alternativeName>
        <fullName evidence="12">Anthranilate synthase, glutamine amidotransferase component</fullName>
    </alternativeName>
    <alternativeName>
        <fullName evidence="10">Para-aminobenzoate synthase</fullName>
    </alternativeName>
    <alternativeName>
        <fullName evidence="11">p-aminobenzoic acid synthase</fullName>
    </alternativeName>
</protein>
<dbReference type="Pfam" id="PF00117">
    <property type="entry name" value="GATase"/>
    <property type="match status" value="1"/>
</dbReference>
<accession>A0A1Y2BUI2</accession>
<dbReference type="PRINTS" id="PR00096">
    <property type="entry name" value="GATASE"/>
</dbReference>
<name>A0A1Y2BUI2_9FUNG</name>
<feature type="domain" description="Chorismate-utilising enzyme C-terminal" evidence="15">
    <location>
        <begin position="521"/>
        <end position="827"/>
    </location>
</feature>
<keyword evidence="8" id="KW-0289">Folate biosynthesis</keyword>
<dbReference type="GO" id="GO:0046654">
    <property type="term" value="P:tetrahydrofolate biosynthetic process"/>
    <property type="evidence" value="ECO:0007669"/>
    <property type="project" value="UniProtKB-UniPathway"/>
</dbReference>
<evidence type="ECO:0000256" key="2">
    <source>
        <dbReference type="ARBA" id="ARBA00005009"/>
    </source>
</evidence>
<dbReference type="InterPro" id="IPR015890">
    <property type="entry name" value="Chorismate_C"/>
</dbReference>
<dbReference type="OrthoDB" id="64220at2759"/>
<feature type="domain" description="Anthranilate synthase component I N-terminal" evidence="16">
    <location>
        <begin position="281"/>
        <end position="449"/>
    </location>
</feature>
<reference evidence="17 18" key="1">
    <citation type="submission" date="2016-07" db="EMBL/GenBank/DDBJ databases">
        <title>Pervasive Adenine N6-methylation of Active Genes in Fungi.</title>
        <authorList>
            <consortium name="DOE Joint Genome Institute"/>
            <person name="Mondo S.J."/>
            <person name="Dannebaum R.O."/>
            <person name="Kuo R.C."/>
            <person name="Labutti K."/>
            <person name="Haridas S."/>
            <person name="Kuo A."/>
            <person name="Salamov A."/>
            <person name="Ahrendt S.R."/>
            <person name="Lipzen A."/>
            <person name="Sullivan W."/>
            <person name="Andreopoulos W.B."/>
            <person name="Clum A."/>
            <person name="Lindquist E."/>
            <person name="Daum C."/>
            <person name="Ramamoorthy G.K."/>
            <person name="Gryganskyi A."/>
            <person name="Culley D."/>
            <person name="Magnuson J.K."/>
            <person name="James T.Y."/>
            <person name="O'Malley M.A."/>
            <person name="Stajich J.E."/>
            <person name="Spatafora J.W."/>
            <person name="Visel A."/>
            <person name="Grigoriev I.V."/>
        </authorList>
    </citation>
    <scope>NUCLEOTIDE SEQUENCE [LARGE SCALE GENOMIC DNA]</scope>
    <source>
        <strain evidence="17 18">JEL800</strain>
    </source>
</reference>
<comment type="similarity">
    <text evidence="3">In the C-terminal section; belongs to the anthranilate synthase component I family.</text>
</comment>
<dbReference type="InterPro" id="IPR019999">
    <property type="entry name" value="Anth_synth_I-like"/>
</dbReference>
<comment type="caution">
    <text evidence="17">The sequence shown here is derived from an EMBL/GenBank/DDBJ whole genome shotgun (WGS) entry which is preliminary data.</text>
</comment>
<dbReference type="Pfam" id="PF00425">
    <property type="entry name" value="Chorismate_bind"/>
    <property type="match status" value="1"/>
</dbReference>
<evidence type="ECO:0000256" key="11">
    <source>
        <dbReference type="ARBA" id="ARBA00031904"/>
    </source>
</evidence>
<keyword evidence="9" id="KW-0315">Glutamine amidotransferase</keyword>
<evidence type="ECO:0000259" key="15">
    <source>
        <dbReference type="Pfam" id="PF00425"/>
    </source>
</evidence>
<evidence type="ECO:0000256" key="8">
    <source>
        <dbReference type="ARBA" id="ARBA00022909"/>
    </source>
</evidence>
<evidence type="ECO:0000313" key="18">
    <source>
        <dbReference type="Proteomes" id="UP000193642"/>
    </source>
</evidence>
<dbReference type="Pfam" id="PF04715">
    <property type="entry name" value="Anth_synt_I_N"/>
    <property type="match status" value="1"/>
</dbReference>
<dbReference type="PANTHER" id="PTHR11236:SF18">
    <property type="entry name" value="AMINODEOXYCHORISMATE SYNTHASE"/>
    <property type="match status" value="1"/>
</dbReference>
<dbReference type="CDD" id="cd01743">
    <property type="entry name" value="GATase1_Anthranilate_Synthase"/>
    <property type="match status" value="1"/>
</dbReference>
<keyword evidence="7" id="KW-0808">Transferase</keyword>
<dbReference type="SUPFAM" id="SSF52317">
    <property type="entry name" value="Class I glutamine amidotransferase-like"/>
    <property type="match status" value="1"/>
</dbReference>
<dbReference type="AlphaFoldDB" id="A0A1Y2BUI2"/>
<dbReference type="UniPathway" id="UPA00077">
    <property type="reaction ID" value="UER00149"/>
</dbReference>
<evidence type="ECO:0000256" key="9">
    <source>
        <dbReference type="ARBA" id="ARBA00022962"/>
    </source>
</evidence>
<feature type="region of interest" description="Disordered" evidence="13">
    <location>
        <begin position="487"/>
        <end position="514"/>
    </location>
</feature>
<keyword evidence="18" id="KW-1185">Reference proteome</keyword>
<evidence type="ECO:0000259" key="14">
    <source>
        <dbReference type="Pfam" id="PF00117"/>
    </source>
</evidence>
<evidence type="ECO:0000256" key="1">
    <source>
        <dbReference type="ARBA" id="ARBA00001000"/>
    </source>
</evidence>
<sequence length="842" mass="93029">MRVLLIDNYDSYTFNLFQILGTHQPVVIRNDQFEWSFVKSDILPHFDCVIISPGPGRPDKREDFGICLDLLQNAHSISIPIFGVCLGHQGIGAVFGGSVVLADEPMHGRLSLVRHNRSHLFEGVDNLFSVVRYHSLVVDPKSLPDELEATAWTPSSIQGAPDVIMALQHRSLPLWGVQFHPESICTDFGSKLVDNFLKMAKQFWNTVNQKRDFHAALPPHIQSLSVIPTPLLESKTPQLQQYDGTTGFFKKIKTAHLQKLDMSFDLKSNFAEQVFDKCFGSVAETSRFWLDSAKVEKGMSRFSYMGACDSANSYVLAYSTETRTVTTTSFTQYSATSLPQIVHKNVILSEPKDTFFHYLARASAAHGFWSPSHPIPQEVHTPPNASEPPQIPEFVCGYMGYFGYEMKCEAMPLPPDSPGFKTISAKTTPDSLFLFTDRMIALDHATGSIWLIALEFHDETSAKDRIDWLTETATSIREIQDTASIVPSNSPIQTHHHHHSTPTSSKKQYRSRTASVTLRDDKEKYMSNVESSLASIKQGETYEVCLTTKLALTIPQDPSTTNVSTDATAAHKPTSLEIYKRIRARNPAPYACFLQVPHLGLSVLQSSPERFLKSTGGVVEMKPIKGTVARPGKEGVWVDHAAWLKEDTARKEALQNNEKDRAENLMIVDLIRNDLNQISLPHSVHVPFLMHVESYATVHQLVSTIRCSLRQDLTPLDAIRATFPPGSMTGAPKLRTVEILEDLEGGPRGLYSGCLGFMSAGGVGIVDMSVVIRTAVMIEPVVNANGEKIAVDNGASSDKATTIEIGAGGAIVFLSDPLGEFEEMILKANSVLPSLKASYGIE</sequence>
<dbReference type="GO" id="GO:0005737">
    <property type="term" value="C:cytoplasm"/>
    <property type="evidence" value="ECO:0007669"/>
    <property type="project" value="TreeGrafter"/>
</dbReference>
<dbReference type="GO" id="GO:0008153">
    <property type="term" value="P:4-aminobenzoate biosynthetic process"/>
    <property type="evidence" value="ECO:0007669"/>
    <property type="project" value="TreeGrafter"/>
</dbReference>
<evidence type="ECO:0000313" key="17">
    <source>
        <dbReference type="EMBL" id="ORY38428.1"/>
    </source>
</evidence>
<dbReference type="NCBIfam" id="TIGR00566">
    <property type="entry name" value="trpG_papA"/>
    <property type="match status" value="1"/>
</dbReference>
<dbReference type="GO" id="GO:0000162">
    <property type="term" value="P:L-tryptophan biosynthetic process"/>
    <property type="evidence" value="ECO:0007669"/>
    <property type="project" value="TreeGrafter"/>
</dbReference>
<dbReference type="Proteomes" id="UP000193642">
    <property type="component" value="Unassembled WGS sequence"/>
</dbReference>
<proteinExistence type="inferred from homology"/>